<name>A0A6C2U6N4_PONDE</name>
<sequence>MNLAAATDRIDTALLNLERAIGEPVFDEWAIVEKSVNGWKLIEYGGNRKDEFLADFSTDIAALRDTLDPNRIPVGDFAFSHEGYGSGFDAHMCVGTDLLVLFNNTGKSTGEITSNPRWTSAQIHFSELLEAFIADPLQA</sequence>
<reference evidence="1 2" key="1">
    <citation type="submission" date="2019-04" db="EMBL/GenBank/DDBJ databases">
        <authorList>
            <person name="Van Vliet M D."/>
        </authorList>
    </citation>
    <scope>NUCLEOTIDE SEQUENCE [LARGE SCALE GENOMIC DNA]</scope>
    <source>
        <strain evidence="1 2">F1</strain>
    </source>
</reference>
<dbReference type="RefSeq" id="WP_136080779.1">
    <property type="nucleotide sequence ID" value="NZ_CAAHFG010000002.1"/>
</dbReference>
<keyword evidence="2" id="KW-1185">Reference proteome</keyword>
<evidence type="ECO:0000313" key="1">
    <source>
        <dbReference type="EMBL" id="VGO15191.1"/>
    </source>
</evidence>
<dbReference type="EMBL" id="CAAHFG010000002">
    <property type="protein sequence ID" value="VGO15191.1"/>
    <property type="molecule type" value="Genomic_DNA"/>
</dbReference>
<proteinExistence type="predicted"/>
<dbReference type="Proteomes" id="UP000366872">
    <property type="component" value="Unassembled WGS sequence"/>
</dbReference>
<organism evidence="1 2">
    <name type="scientific">Pontiella desulfatans</name>
    <dbReference type="NCBI Taxonomy" id="2750659"/>
    <lineage>
        <taxon>Bacteria</taxon>
        <taxon>Pseudomonadati</taxon>
        <taxon>Kiritimatiellota</taxon>
        <taxon>Kiritimatiellia</taxon>
        <taxon>Kiritimatiellales</taxon>
        <taxon>Pontiellaceae</taxon>
        <taxon>Pontiella</taxon>
    </lineage>
</organism>
<evidence type="ECO:0000313" key="2">
    <source>
        <dbReference type="Proteomes" id="UP000366872"/>
    </source>
</evidence>
<dbReference type="AlphaFoldDB" id="A0A6C2U6N4"/>
<gene>
    <name evidence="1" type="ORF">PDESU_03773</name>
</gene>
<protein>
    <submittedName>
        <fullName evidence="1">Uncharacterized protein</fullName>
    </submittedName>
</protein>
<accession>A0A6C2U6N4</accession>